<dbReference type="Proteomes" id="UP000800041">
    <property type="component" value="Unassembled WGS sequence"/>
</dbReference>
<gene>
    <name evidence="1" type="ORF">K402DRAFT_398042</name>
</gene>
<keyword evidence="2" id="KW-1185">Reference proteome</keyword>
<accession>A0A6G1GM40</accession>
<reference evidence="1" key="1">
    <citation type="journal article" date="2020" name="Stud. Mycol.">
        <title>101 Dothideomycetes genomes: a test case for predicting lifestyles and emergence of pathogens.</title>
        <authorList>
            <person name="Haridas S."/>
            <person name="Albert R."/>
            <person name="Binder M."/>
            <person name="Bloem J."/>
            <person name="Labutti K."/>
            <person name="Salamov A."/>
            <person name="Andreopoulos B."/>
            <person name="Baker S."/>
            <person name="Barry K."/>
            <person name="Bills G."/>
            <person name="Bluhm B."/>
            <person name="Cannon C."/>
            <person name="Castanera R."/>
            <person name="Culley D."/>
            <person name="Daum C."/>
            <person name="Ezra D."/>
            <person name="Gonzalez J."/>
            <person name="Henrissat B."/>
            <person name="Kuo A."/>
            <person name="Liang C."/>
            <person name="Lipzen A."/>
            <person name="Lutzoni F."/>
            <person name="Magnuson J."/>
            <person name="Mondo S."/>
            <person name="Nolan M."/>
            <person name="Ohm R."/>
            <person name="Pangilinan J."/>
            <person name="Park H.-J."/>
            <person name="Ramirez L."/>
            <person name="Alfaro M."/>
            <person name="Sun H."/>
            <person name="Tritt A."/>
            <person name="Yoshinaga Y."/>
            <person name="Zwiers L.-H."/>
            <person name="Turgeon B."/>
            <person name="Goodwin S."/>
            <person name="Spatafora J."/>
            <person name="Crous P."/>
            <person name="Grigoriev I."/>
        </authorList>
    </citation>
    <scope>NUCLEOTIDE SEQUENCE</scope>
    <source>
        <strain evidence="1">CBS 113979</strain>
    </source>
</reference>
<dbReference type="AlphaFoldDB" id="A0A6G1GM40"/>
<protein>
    <submittedName>
        <fullName evidence="1">Uncharacterized protein</fullName>
    </submittedName>
</protein>
<evidence type="ECO:0000313" key="2">
    <source>
        <dbReference type="Proteomes" id="UP000800041"/>
    </source>
</evidence>
<evidence type="ECO:0000313" key="1">
    <source>
        <dbReference type="EMBL" id="KAF1982005.1"/>
    </source>
</evidence>
<sequence>MFICSFRVTAKLVRLLEVTPSKPRDCEPGCDFMLKWFEMIGDKSTATIRQVLLVFGVHPLKKTWKAMVKISLQQGKERDTISIRTTKPWSFSRFYVPECINHLWRIGSMFGQYRWLDGLALKTVCITLAGSIMHYGMPAPGVSLIPSSFAQSIRVLTMV</sequence>
<proteinExistence type="predicted"/>
<name>A0A6G1GM40_9PEZI</name>
<dbReference type="EMBL" id="ML977190">
    <property type="protein sequence ID" value="KAF1982005.1"/>
    <property type="molecule type" value="Genomic_DNA"/>
</dbReference>
<organism evidence="1 2">
    <name type="scientific">Aulographum hederae CBS 113979</name>
    <dbReference type="NCBI Taxonomy" id="1176131"/>
    <lineage>
        <taxon>Eukaryota</taxon>
        <taxon>Fungi</taxon>
        <taxon>Dikarya</taxon>
        <taxon>Ascomycota</taxon>
        <taxon>Pezizomycotina</taxon>
        <taxon>Dothideomycetes</taxon>
        <taxon>Pleosporomycetidae</taxon>
        <taxon>Aulographales</taxon>
        <taxon>Aulographaceae</taxon>
    </lineage>
</organism>